<protein>
    <submittedName>
        <fullName evidence="3">MBL fold metallo-hydrolase</fullName>
    </submittedName>
</protein>
<dbReference type="AlphaFoldDB" id="A0A917X6J0"/>
<dbReference type="SUPFAM" id="SSF56281">
    <property type="entry name" value="Metallo-hydrolase/oxidoreductase"/>
    <property type="match status" value="1"/>
</dbReference>
<feature type="domain" description="Metallo-beta-lactamase" evidence="2">
    <location>
        <begin position="47"/>
        <end position="260"/>
    </location>
</feature>
<keyword evidence="4" id="KW-1185">Reference proteome</keyword>
<name>A0A917X6J0_9ACTN</name>
<proteinExistence type="predicted"/>
<gene>
    <name evidence="3" type="primary">ampC</name>
    <name evidence="3" type="ORF">GCM10007977_090820</name>
</gene>
<dbReference type="SMART" id="SM00849">
    <property type="entry name" value="Lactamase_B"/>
    <property type="match status" value="1"/>
</dbReference>
<reference evidence="3" key="1">
    <citation type="journal article" date="2014" name="Int. J. Syst. Evol. Microbiol.">
        <title>Complete genome sequence of Corynebacterium casei LMG S-19264T (=DSM 44701T), isolated from a smear-ripened cheese.</title>
        <authorList>
            <consortium name="US DOE Joint Genome Institute (JGI-PGF)"/>
            <person name="Walter F."/>
            <person name="Albersmeier A."/>
            <person name="Kalinowski J."/>
            <person name="Ruckert C."/>
        </authorList>
    </citation>
    <scope>NUCLEOTIDE SEQUENCE</scope>
    <source>
        <strain evidence="3">JCM 19831</strain>
    </source>
</reference>
<dbReference type="Pfam" id="PF00753">
    <property type="entry name" value="Lactamase_B"/>
    <property type="match status" value="2"/>
</dbReference>
<comment type="caution">
    <text evidence="3">The sequence shown here is derived from an EMBL/GenBank/DDBJ whole genome shotgun (WGS) entry which is preliminary data.</text>
</comment>
<accession>A0A917X6J0</accession>
<evidence type="ECO:0000313" key="3">
    <source>
        <dbReference type="EMBL" id="GGM75100.1"/>
    </source>
</evidence>
<feature type="region of interest" description="Disordered" evidence="1">
    <location>
        <begin position="1"/>
        <end position="21"/>
    </location>
</feature>
<dbReference type="RefSeq" id="WP_229836832.1">
    <property type="nucleotide sequence ID" value="NZ_BMPI01000070.1"/>
</dbReference>
<dbReference type="PANTHER" id="PTHR23131">
    <property type="entry name" value="ENDORIBONUCLEASE LACTB2"/>
    <property type="match status" value="1"/>
</dbReference>
<dbReference type="PANTHER" id="PTHR23131:SF4">
    <property type="entry name" value="METALLO-BETA-LACTAMASE SUPERFAMILY POTEIN"/>
    <property type="match status" value="1"/>
</dbReference>
<evidence type="ECO:0000259" key="2">
    <source>
        <dbReference type="SMART" id="SM00849"/>
    </source>
</evidence>
<sequence length="354" mass="38607">MAADRDGGPLPLRPDDPGRDWTEPGVYELGAGLYRIPLPMPEDGLRAVNVYAVRDGDAIVLVDSGWALPEAQARLRQALRALDADEDRISRILVTHAHRDHYNLAVRLRERHPRLRVGLGLAEEGTLCAAQAIVTEPWAALCAQLRLGGAAALAKEVVADVPVEHDPADWAFPDEWIDAPSAIALDTATWQAYPTPGHTRGHVVFVDAARDVMFCGDHVLPHITPSIGFEPSPAVSPLRDYLDSLRLVRDLPDRTMLPAHGHPGPSVHARVDELVAHHDTRLDQTAAAVTAGAATALEVAQRLRWTRRGRAFDDLDVLSRCLAVTETAAHLDVLAGTGRLRRTEDDGVRQYRTG</sequence>
<dbReference type="InterPro" id="IPR036388">
    <property type="entry name" value="WH-like_DNA-bd_sf"/>
</dbReference>
<dbReference type="Proteomes" id="UP000642070">
    <property type="component" value="Unassembled WGS sequence"/>
</dbReference>
<dbReference type="Gene3D" id="3.60.15.10">
    <property type="entry name" value="Ribonuclease Z/Hydroxyacylglutathione hydrolase-like"/>
    <property type="match status" value="1"/>
</dbReference>
<organism evidence="3 4">
    <name type="scientific">Dactylosporangium sucinum</name>
    <dbReference type="NCBI Taxonomy" id="1424081"/>
    <lineage>
        <taxon>Bacteria</taxon>
        <taxon>Bacillati</taxon>
        <taxon>Actinomycetota</taxon>
        <taxon>Actinomycetes</taxon>
        <taxon>Micromonosporales</taxon>
        <taxon>Micromonosporaceae</taxon>
        <taxon>Dactylosporangium</taxon>
    </lineage>
</organism>
<evidence type="ECO:0000313" key="4">
    <source>
        <dbReference type="Proteomes" id="UP000642070"/>
    </source>
</evidence>
<dbReference type="Gene3D" id="1.10.10.10">
    <property type="entry name" value="Winged helix-like DNA-binding domain superfamily/Winged helix DNA-binding domain"/>
    <property type="match status" value="1"/>
</dbReference>
<dbReference type="InterPro" id="IPR001279">
    <property type="entry name" value="Metallo-B-lactamas"/>
</dbReference>
<dbReference type="InterPro" id="IPR036866">
    <property type="entry name" value="RibonucZ/Hydroxyglut_hydro"/>
</dbReference>
<reference evidence="3" key="2">
    <citation type="submission" date="2020-09" db="EMBL/GenBank/DDBJ databases">
        <authorList>
            <person name="Sun Q."/>
            <person name="Ohkuma M."/>
        </authorList>
    </citation>
    <scope>NUCLEOTIDE SEQUENCE</scope>
    <source>
        <strain evidence="3">JCM 19831</strain>
    </source>
</reference>
<dbReference type="EMBL" id="BMPI01000070">
    <property type="protein sequence ID" value="GGM75100.1"/>
    <property type="molecule type" value="Genomic_DNA"/>
</dbReference>
<dbReference type="InterPro" id="IPR050662">
    <property type="entry name" value="Sec-metab_biosynth-thioest"/>
</dbReference>
<evidence type="ECO:0000256" key="1">
    <source>
        <dbReference type="SAM" id="MobiDB-lite"/>
    </source>
</evidence>